<dbReference type="InterPro" id="IPR036047">
    <property type="entry name" value="F-box-like_dom_sf"/>
</dbReference>
<dbReference type="AlphaFoldDB" id="A0AAY4AQI9"/>
<accession>A0AAY4AQI9</accession>
<reference evidence="2 3" key="1">
    <citation type="submission" date="2020-06" db="EMBL/GenBank/DDBJ databases">
        <authorList>
            <consortium name="Wellcome Sanger Institute Data Sharing"/>
        </authorList>
    </citation>
    <scope>NUCLEOTIDE SEQUENCE [LARGE SCALE GENOMIC DNA]</scope>
</reference>
<sequence>MGNANSDRRNGSVVRRSFRNVRKKLVGNEMRSDAGNGEKALLSFIDLLPVDMQFHIMTFLSPQDLCRLGGTSRYWRMLVRDPRLWRYFMLRDIPHWSSIDHLSMPKQLDALKGPLSGGPGCHTQDVMAEYIKACSDGRILGQRSKPVYKRFTSFLRSLRTKEPRFAMFGPGLEQLEVSLIANMMFAPNILRVVGITQDTGIGAGITFMHKQCRFNVLVIYSSNSVQRGRHRVGHIQVNNELFINEEEQQPGKFVCQLPPHIQEVCQLVDGFIYVANAEADQASGGIEEAQAQIRAMLQPNWGPSSRPLLVLSCVSNTWLASQHTSCVSTAHQLQLSLLPNPWMVQNTTARLLSGMINGVTWLLMHSGIRL</sequence>
<dbReference type="GO" id="GO:0019005">
    <property type="term" value="C:SCF ubiquitin ligase complex"/>
    <property type="evidence" value="ECO:0007669"/>
    <property type="project" value="TreeGrafter"/>
</dbReference>
<reference evidence="2" key="3">
    <citation type="submission" date="2025-09" db="UniProtKB">
        <authorList>
            <consortium name="Ensembl"/>
        </authorList>
    </citation>
    <scope>IDENTIFICATION</scope>
</reference>
<feature type="domain" description="F-box" evidence="1">
    <location>
        <begin position="42"/>
        <end position="88"/>
    </location>
</feature>
<dbReference type="PROSITE" id="PS50181">
    <property type="entry name" value="FBOX"/>
    <property type="match status" value="1"/>
</dbReference>
<dbReference type="CDD" id="cd22085">
    <property type="entry name" value="F-box_FBXO4"/>
    <property type="match status" value="1"/>
</dbReference>
<dbReference type="GeneTree" id="ENSGT00390000014416"/>
<dbReference type="GO" id="GO:0000209">
    <property type="term" value="P:protein polyubiquitination"/>
    <property type="evidence" value="ECO:0007669"/>
    <property type="project" value="TreeGrafter"/>
</dbReference>
<dbReference type="PANTHER" id="PTHR16008:SF4">
    <property type="entry name" value="F-BOX ONLY PROTEIN 4"/>
    <property type="match status" value="1"/>
</dbReference>
<evidence type="ECO:0000259" key="1">
    <source>
        <dbReference type="PROSITE" id="PS50181"/>
    </source>
</evidence>
<dbReference type="GO" id="GO:0031146">
    <property type="term" value="P:SCF-dependent proteasomal ubiquitin-dependent protein catabolic process"/>
    <property type="evidence" value="ECO:0007669"/>
    <property type="project" value="InterPro"/>
</dbReference>
<dbReference type="Ensembl" id="ENSDCDT00010011620.1">
    <property type="protein sequence ID" value="ENSDCDP00010011102.1"/>
    <property type="gene ID" value="ENSDCDG00010004909.1"/>
</dbReference>
<dbReference type="InterPro" id="IPR001810">
    <property type="entry name" value="F-box_dom"/>
</dbReference>
<dbReference type="Proteomes" id="UP000694580">
    <property type="component" value="Chromosome 1"/>
</dbReference>
<dbReference type="SMART" id="SM00256">
    <property type="entry name" value="FBOX"/>
    <property type="match status" value="1"/>
</dbReference>
<protein>
    <recommendedName>
        <fullName evidence="1">F-box domain-containing protein</fullName>
    </recommendedName>
</protein>
<organism evidence="2 3">
    <name type="scientific">Denticeps clupeoides</name>
    <name type="common">denticle herring</name>
    <dbReference type="NCBI Taxonomy" id="299321"/>
    <lineage>
        <taxon>Eukaryota</taxon>
        <taxon>Metazoa</taxon>
        <taxon>Chordata</taxon>
        <taxon>Craniata</taxon>
        <taxon>Vertebrata</taxon>
        <taxon>Euteleostomi</taxon>
        <taxon>Actinopterygii</taxon>
        <taxon>Neopterygii</taxon>
        <taxon>Teleostei</taxon>
        <taxon>Clupei</taxon>
        <taxon>Clupeiformes</taxon>
        <taxon>Denticipitoidei</taxon>
        <taxon>Denticipitidae</taxon>
        <taxon>Denticeps</taxon>
    </lineage>
</organism>
<dbReference type="SUPFAM" id="SSF81383">
    <property type="entry name" value="F-box domain"/>
    <property type="match status" value="1"/>
</dbReference>
<dbReference type="Gene3D" id="3.40.50.300">
    <property type="entry name" value="P-loop containing nucleotide triphosphate hydrolases"/>
    <property type="match status" value="1"/>
</dbReference>
<dbReference type="PANTHER" id="PTHR16008">
    <property type="entry name" value="F-BOX ONLY PROTEIN 4"/>
    <property type="match status" value="1"/>
</dbReference>
<name>A0AAY4AQI9_9TELE</name>
<gene>
    <name evidence="2" type="primary">FBXO4</name>
</gene>
<evidence type="ECO:0000313" key="2">
    <source>
        <dbReference type="Ensembl" id="ENSDCDP00010011102.1"/>
    </source>
</evidence>
<evidence type="ECO:0000313" key="3">
    <source>
        <dbReference type="Proteomes" id="UP000694580"/>
    </source>
</evidence>
<dbReference type="Pfam" id="PF12937">
    <property type="entry name" value="F-box-like"/>
    <property type="match status" value="1"/>
</dbReference>
<keyword evidence="3" id="KW-1185">Reference proteome</keyword>
<dbReference type="Gene3D" id="1.20.1280.50">
    <property type="match status" value="1"/>
</dbReference>
<dbReference type="InterPro" id="IPR027417">
    <property type="entry name" value="P-loop_NTPase"/>
</dbReference>
<dbReference type="InterPro" id="IPR039588">
    <property type="entry name" value="FBXO4"/>
</dbReference>
<reference evidence="2" key="2">
    <citation type="submission" date="2025-08" db="UniProtKB">
        <authorList>
            <consortium name="Ensembl"/>
        </authorList>
    </citation>
    <scope>IDENTIFICATION</scope>
</reference>
<proteinExistence type="predicted"/>